<organism evidence="1 2">
    <name type="scientific">Taxus chinensis</name>
    <name type="common">Chinese yew</name>
    <name type="synonym">Taxus wallichiana var. chinensis</name>
    <dbReference type="NCBI Taxonomy" id="29808"/>
    <lineage>
        <taxon>Eukaryota</taxon>
        <taxon>Viridiplantae</taxon>
        <taxon>Streptophyta</taxon>
        <taxon>Embryophyta</taxon>
        <taxon>Tracheophyta</taxon>
        <taxon>Spermatophyta</taxon>
        <taxon>Pinopsida</taxon>
        <taxon>Pinidae</taxon>
        <taxon>Conifers II</taxon>
        <taxon>Cupressales</taxon>
        <taxon>Taxaceae</taxon>
        <taxon>Taxus</taxon>
    </lineage>
</organism>
<evidence type="ECO:0000313" key="2">
    <source>
        <dbReference type="Proteomes" id="UP000824469"/>
    </source>
</evidence>
<comment type="caution">
    <text evidence="1">The sequence shown here is derived from an EMBL/GenBank/DDBJ whole genome shotgun (WGS) entry which is preliminary data.</text>
</comment>
<name>A0AA38F503_TAXCH</name>
<accession>A0AA38F503</accession>
<feature type="non-terminal residue" evidence="1">
    <location>
        <position position="1"/>
    </location>
</feature>
<protein>
    <submittedName>
        <fullName evidence="1">Uncharacterized protein</fullName>
    </submittedName>
</protein>
<keyword evidence="2" id="KW-1185">Reference proteome</keyword>
<evidence type="ECO:0000313" key="1">
    <source>
        <dbReference type="EMBL" id="KAH9289271.1"/>
    </source>
</evidence>
<proteinExistence type="predicted"/>
<reference evidence="1 2" key="1">
    <citation type="journal article" date="2021" name="Nat. Plants">
        <title>The Taxus genome provides insights into paclitaxel biosynthesis.</title>
        <authorList>
            <person name="Xiong X."/>
            <person name="Gou J."/>
            <person name="Liao Q."/>
            <person name="Li Y."/>
            <person name="Zhou Q."/>
            <person name="Bi G."/>
            <person name="Li C."/>
            <person name="Du R."/>
            <person name="Wang X."/>
            <person name="Sun T."/>
            <person name="Guo L."/>
            <person name="Liang H."/>
            <person name="Lu P."/>
            <person name="Wu Y."/>
            <person name="Zhang Z."/>
            <person name="Ro D.K."/>
            <person name="Shang Y."/>
            <person name="Huang S."/>
            <person name="Yan J."/>
        </authorList>
    </citation>
    <scope>NUCLEOTIDE SEQUENCE [LARGE SCALE GENOMIC DNA]</scope>
    <source>
        <strain evidence="1">Ta-2019</strain>
    </source>
</reference>
<dbReference type="EMBL" id="JAHRHJ020003813">
    <property type="protein sequence ID" value="KAH9289271.1"/>
    <property type="molecule type" value="Genomic_DNA"/>
</dbReference>
<gene>
    <name evidence="1" type="ORF">KI387_033388</name>
</gene>
<dbReference type="Proteomes" id="UP000824469">
    <property type="component" value="Unassembled WGS sequence"/>
</dbReference>
<dbReference type="AlphaFoldDB" id="A0AA38F503"/>
<sequence length="78" mass="9016">VYINFENKEDRVIIPLTDGWSAPYVEPLGEEDLNMIYVRTIRDPKFVQPMKEGVIQWDDAQSISDTTRVSCDDWAHGT</sequence>